<sequence>MTLYCRHRKNSEDDLLKCESKIKQKMIKGIIMLSSPANESYFSRLDAYGVPVVVIGKVEGEYNNICSVDTDNFRDSFHTHRDVY</sequence>
<proteinExistence type="predicted"/>
<dbReference type="InterPro" id="IPR028082">
    <property type="entry name" value="Peripla_BP_I"/>
</dbReference>
<gene>
    <name evidence="1" type="ORF">NCTC12126_06442</name>
</gene>
<dbReference type="EMBL" id="CAADIW010000088">
    <property type="protein sequence ID" value="VFS45124.1"/>
    <property type="molecule type" value="Genomic_DNA"/>
</dbReference>
<organism evidence="1 2">
    <name type="scientific">Enterobacter cancerogenus</name>
    <dbReference type="NCBI Taxonomy" id="69218"/>
    <lineage>
        <taxon>Bacteria</taxon>
        <taxon>Pseudomonadati</taxon>
        <taxon>Pseudomonadota</taxon>
        <taxon>Gammaproteobacteria</taxon>
        <taxon>Enterobacterales</taxon>
        <taxon>Enterobacteriaceae</taxon>
        <taxon>Enterobacter</taxon>
        <taxon>Enterobacter cloacae complex</taxon>
    </lineage>
</organism>
<dbReference type="SUPFAM" id="SSF53822">
    <property type="entry name" value="Periplasmic binding protein-like I"/>
    <property type="match status" value="1"/>
</dbReference>
<accession>A0A484Z9R0</accession>
<protein>
    <submittedName>
        <fullName evidence="1">LacI family transcriptional regulator</fullName>
    </submittedName>
</protein>
<dbReference type="AlphaFoldDB" id="A0A484Z9R0"/>
<name>A0A484Z9R0_9ENTR</name>
<evidence type="ECO:0000313" key="2">
    <source>
        <dbReference type="Proteomes" id="UP000351155"/>
    </source>
</evidence>
<dbReference type="Gene3D" id="3.40.50.2300">
    <property type="match status" value="1"/>
</dbReference>
<dbReference type="Proteomes" id="UP000351155">
    <property type="component" value="Unassembled WGS sequence"/>
</dbReference>
<evidence type="ECO:0000313" key="1">
    <source>
        <dbReference type="EMBL" id="VFS45124.1"/>
    </source>
</evidence>
<reference evidence="1 2" key="1">
    <citation type="submission" date="2019-03" db="EMBL/GenBank/DDBJ databases">
        <authorList>
            <consortium name="Pathogen Informatics"/>
        </authorList>
    </citation>
    <scope>NUCLEOTIDE SEQUENCE [LARGE SCALE GENOMIC DNA]</scope>
    <source>
        <strain evidence="1 2">NCTC12126</strain>
    </source>
</reference>